<reference evidence="2 3" key="1">
    <citation type="submission" date="2015-09" db="EMBL/GenBank/DDBJ databases">
        <authorList>
            <person name="Jackson K.R."/>
            <person name="Lunt B.L."/>
            <person name="Fisher J.N.B."/>
            <person name="Gardner A.V."/>
            <person name="Bailey M.E."/>
            <person name="Deus L.M."/>
            <person name="Earl A.S."/>
            <person name="Gibby P.D."/>
            <person name="Hartmann K.A."/>
            <person name="Liu J.E."/>
            <person name="Manci A.M."/>
            <person name="Nielsen D.A."/>
            <person name="Solomon M.B."/>
            <person name="Breakwell D.P."/>
            <person name="Burnett S.H."/>
            <person name="Grose J.H."/>
        </authorList>
    </citation>
    <scope>NUCLEOTIDE SEQUENCE [LARGE SCALE GENOMIC DNA]</scope>
    <source>
        <strain evidence="2 3">S613</strain>
    </source>
</reference>
<dbReference type="Pfam" id="PF07978">
    <property type="entry name" value="NIPSNAP"/>
    <property type="match status" value="1"/>
</dbReference>
<dbReference type="SUPFAM" id="SSF54909">
    <property type="entry name" value="Dimeric alpha+beta barrel"/>
    <property type="match status" value="1"/>
</dbReference>
<gene>
    <name evidence="2" type="ORF">AN403_4336</name>
</gene>
<proteinExistence type="predicted"/>
<comment type="caution">
    <text evidence="2">The sequence shown here is derived from an EMBL/GenBank/DDBJ whole genome shotgun (WGS) entry which is preliminary data.</text>
</comment>
<dbReference type="PATRIC" id="fig|294.162.peg.2342"/>
<dbReference type="AlphaFoldDB" id="A0A0P9BB75"/>
<name>A0A0P9BB75_PSEFL</name>
<dbReference type="EMBL" id="LJXB01000072">
    <property type="protein sequence ID" value="KPU60010.1"/>
    <property type="molecule type" value="Genomic_DNA"/>
</dbReference>
<dbReference type="InterPro" id="IPR011008">
    <property type="entry name" value="Dimeric_a/b-barrel"/>
</dbReference>
<sequence>MRFFELITFTVRVRTVADALARIEAALTDPNVGGTLMGCWASEIGQFYRCQPNIGVYPPTTVGAGLPAKAAVQPTSLLNVPPSSL</sequence>
<dbReference type="InterPro" id="IPR012577">
    <property type="entry name" value="NIPSNAP"/>
</dbReference>
<dbReference type="Proteomes" id="UP000050349">
    <property type="component" value="Unassembled WGS sequence"/>
</dbReference>
<evidence type="ECO:0000313" key="3">
    <source>
        <dbReference type="Proteomes" id="UP000050349"/>
    </source>
</evidence>
<accession>A0A0P9BB75</accession>
<protein>
    <submittedName>
        <fullName evidence="2">NIPSNAP family protein</fullName>
    </submittedName>
</protein>
<evidence type="ECO:0000313" key="2">
    <source>
        <dbReference type="EMBL" id="KPU60010.1"/>
    </source>
</evidence>
<feature type="domain" description="NIPSNAP" evidence="1">
    <location>
        <begin position="4"/>
        <end position="49"/>
    </location>
</feature>
<organism evidence="2 3">
    <name type="scientific">Pseudomonas fluorescens</name>
    <dbReference type="NCBI Taxonomy" id="294"/>
    <lineage>
        <taxon>Bacteria</taxon>
        <taxon>Pseudomonadati</taxon>
        <taxon>Pseudomonadota</taxon>
        <taxon>Gammaproteobacteria</taxon>
        <taxon>Pseudomonadales</taxon>
        <taxon>Pseudomonadaceae</taxon>
        <taxon>Pseudomonas</taxon>
    </lineage>
</organism>
<evidence type="ECO:0000259" key="1">
    <source>
        <dbReference type="Pfam" id="PF07978"/>
    </source>
</evidence>